<dbReference type="RefSeq" id="YP_009841771.1">
    <property type="nucleotide sequence ID" value="NC_048734.1"/>
</dbReference>
<dbReference type="GeneID" id="55611964"/>
<organism evidence="1 2">
    <name type="scientific">Mycobacterium phage Fowlmouth</name>
    <dbReference type="NCBI Taxonomy" id="2419978"/>
    <lineage>
        <taxon>Viruses</taxon>
        <taxon>Duplodnaviria</taxon>
        <taxon>Heunggongvirae</taxon>
        <taxon>Uroviricota</taxon>
        <taxon>Caudoviricetes</taxon>
        <taxon>Fowlmouthvirus</taxon>
        <taxon>Fowlmouthvirus fowlmouth</taxon>
    </lineage>
</organism>
<keyword evidence="2" id="KW-1185">Reference proteome</keyword>
<name>A0A3G2KGE8_9CAUD</name>
<evidence type="ECO:0000313" key="2">
    <source>
        <dbReference type="Proteomes" id="UP000278789"/>
    </source>
</evidence>
<sequence length="122" mass="14584">MKFSDIRGTVFKGTPEDEYNRHAGVATPRRVAPQVHKASMDLKKEFKDAGFTRADLMAPQQNREYRRAMRKPFGRNRLRHQLKTNPHWFKRHMIEVNMRKALEQDRIRRGLPSFDDAYERMI</sequence>
<dbReference type="Proteomes" id="UP000278789">
    <property type="component" value="Segment"/>
</dbReference>
<gene>
    <name evidence="1" type="primary">104</name>
    <name evidence="1" type="ORF">SEA_FOWLMOUTH_104</name>
</gene>
<reference evidence="1" key="1">
    <citation type="submission" date="2018-09" db="EMBL/GenBank/DDBJ databases">
        <authorList>
            <person name="Bryant B."/>
            <person name="Burch A."/>
            <person name="Dorissaint R."/>
            <person name="Douthitt C."/>
            <person name="Garofalo J."/>
            <person name="Kuiack J."/>
            <person name="Marcillon S."/>
            <person name="Moreno J."/>
            <person name="Norus J."/>
            <person name="Parks M."/>
            <person name="Peroza J."/>
            <person name="Wilse K."/>
            <person name="Wiersma-Koch H."/>
            <person name="D'Elia T."/>
            <person name="Garlena R.A."/>
            <person name="Russell D.A."/>
            <person name="Pope W.H."/>
            <person name="Jacobs-Sera D."/>
            <person name="Hatfull G.F."/>
        </authorList>
    </citation>
    <scope>NUCLEOTIDE SEQUENCE [LARGE SCALE GENOMIC DNA]</scope>
</reference>
<evidence type="ECO:0000313" key="1">
    <source>
        <dbReference type="EMBL" id="AYN58053.1"/>
    </source>
</evidence>
<proteinExistence type="predicted"/>
<dbReference type="KEGG" id="vg:55611964"/>
<dbReference type="EMBL" id="MH834613">
    <property type="protein sequence ID" value="AYN58053.1"/>
    <property type="molecule type" value="Genomic_DNA"/>
</dbReference>
<protein>
    <submittedName>
        <fullName evidence="1">Uncharacterized protein</fullName>
    </submittedName>
</protein>
<accession>A0A3G2KGE8</accession>